<evidence type="ECO:0000313" key="5">
    <source>
        <dbReference type="Proteomes" id="UP001156389"/>
    </source>
</evidence>
<dbReference type="Gene3D" id="3.90.220.20">
    <property type="entry name" value="DNA methylase specificity domains"/>
    <property type="match status" value="2"/>
</dbReference>
<evidence type="ECO:0000256" key="1">
    <source>
        <dbReference type="ARBA" id="ARBA00022747"/>
    </source>
</evidence>
<organism evidence="4 5">
    <name type="scientific">Streptomyces gossypii</name>
    <dbReference type="NCBI Taxonomy" id="2883101"/>
    <lineage>
        <taxon>Bacteria</taxon>
        <taxon>Bacillati</taxon>
        <taxon>Actinomycetota</taxon>
        <taxon>Actinomycetes</taxon>
        <taxon>Kitasatosporales</taxon>
        <taxon>Streptomycetaceae</taxon>
        <taxon>Streptomyces</taxon>
    </lineage>
</organism>
<dbReference type="SUPFAM" id="SSF116734">
    <property type="entry name" value="DNA methylase specificity domain"/>
    <property type="match status" value="2"/>
</dbReference>
<dbReference type="Proteomes" id="UP001156389">
    <property type="component" value="Unassembled WGS sequence"/>
</dbReference>
<dbReference type="InterPro" id="IPR044946">
    <property type="entry name" value="Restrct_endonuc_typeI_TRD_sf"/>
</dbReference>
<gene>
    <name evidence="4" type="ORF">LHJ74_07970</name>
</gene>
<dbReference type="PANTHER" id="PTHR30408:SF12">
    <property type="entry name" value="TYPE I RESTRICTION ENZYME MJAVIII SPECIFICITY SUBUNIT"/>
    <property type="match status" value="1"/>
</dbReference>
<evidence type="ECO:0000256" key="3">
    <source>
        <dbReference type="SAM" id="MobiDB-lite"/>
    </source>
</evidence>
<name>A0ABT2JPR5_9ACTN</name>
<protein>
    <recommendedName>
        <fullName evidence="6">Restriction endonuclease subunit S</fullName>
    </recommendedName>
</protein>
<accession>A0ABT2JPR5</accession>
<keyword evidence="5" id="KW-1185">Reference proteome</keyword>
<evidence type="ECO:0000256" key="2">
    <source>
        <dbReference type="ARBA" id="ARBA00023125"/>
    </source>
</evidence>
<dbReference type="PANTHER" id="PTHR30408">
    <property type="entry name" value="TYPE-1 RESTRICTION ENZYME ECOKI SPECIFICITY PROTEIN"/>
    <property type="match status" value="1"/>
</dbReference>
<sequence length="432" mass="47065">MSNWQQLPLGDLQTRVRPEAAVPPQTARASTSEWRQVSLSEVVTRVTKKNGDGTNQNVLTVSAEHGLIAQDSFFTKKVASNDTSGYYIVSPGQFVYNKSRSKSAAYGTVARNLSDVPGIVSPLYFVFEAKSGAALPEYLELALNSDQFFGSLAGMLREGARAHGALNVRLGEFYAATVTLPPASMQERIVEVIGAVDDQITALDTEAEAVQVALRRLRAELVNGTGAPAVRADKAFEITMGRQRAPKYASGPYMTPYLRSANVGYETLDLADVLEMNFEPKEREVFGLVPGDVLVSEGSASHSAVGMPVMWRGELPEPICFQKTLMRYRAIEGVSVPAFVNHWCLWAYESGTFLDIAGGTNIKHITAMRAVRMPVRLPVVTDQERIASELDSMSNLVTATRAEADRLRCARAGLLSGLLDRTIDIKSAELEV</sequence>
<proteinExistence type="predicted"/>
<feature type="region of interest" description="Disordered" evidence="3">
    <location>
        <begin position="1"/>
        <end position="29"/>
    </location>
</feature>
<dbReference type="RefSeq" id="WP_260216887.1">
    <property type="nucleotide sequence ID" value="NZ_JAJAGO010000003.1"/>
</dbReference>
<reference evidence="4 5" key="1">
    <citation type="submission" date="2021-10" db="EMBL/GenBank/DDBJ databases">
        <title>Streptomyces gossypii sp. nov., isolated from soil collected from cotton field.</title>
        <authorList>
            <person name="Ge X."/>
            <person name="Chen X."/>
            <person name="Liu W."/>
        </authorList>
    </citation>
    <scope>NUCLEOTIDE SEQUENCE [LARGE SCALE GENOMIC DNA]</scope>
    <source>
        <strain evidence="4 5">N2-109</strain>
    </source>
</reference>
<evidence type="ECO:0008006" key="6">
    <source>
        <dbReference type="Google" id="ProtNLM"/>
    </source>
</evidence>
<keyword evidence="2" id="KW-0238">DNA-binding</keyword>
<keyword evidence="1" id="KW-0680">Restriction system</keyword>
<evidence type="ECO:0000313" key="4">
    <source>
        <dbReference type="EMBL" id="MCT2589851.1"/>
    </source>
</evidence>
<dbReference type="EMBL" id="JAJAGO010000003">
    <property type="protein sequence ID" value="MCT2589851.1"/>
    <property type="molecule type" value="Genomic_DNA"/>
</dbReference>
<dbReference type="InterPro" id="IPR052021">
    <property type="entry name" value="Type-I_RS_S_subunit"/>
</dbReference>
<comment type="caution">
    <text evidence="4">The sequence shown here is derived from an EMBL/GenBank/DDBJ whole genome shotgun (WGS) entry which is preliminary data.</text>
</comment>